<proteinExistence type="predicted"/>
<protein>
    <submittedName>
        <fullName evidence="2">Unannotated protein</fullName>
    </submittedName>
</protein>
<dbReference type="AlphaFoldDB" id="A0A6J5ZTP0"/>
<accession>A0A6J5ZTP0</accession>
<feature type="transmembrane region" description="Helical" evidence="1">
    <location>
        <begin position="109"/>
        <end position="130"/>
    </location>
</feature>
<sequence length="221" mass="23734">MKTTLTELLPLAAVIAISPVPILAVIMMLLTDRERANPLAFLAGWVCILTVLVVGALLSGIDSVSTTPSKTVAVIFVAVGVALIALAIHEWRLRPRHGEPHRIEPWMKFLHTVTPPRAFALGIGLVIVAVKDLLSAVQAGAVIHGDSLPAGQEIVAIAFFVVVSSLLILIPIAVAASFGERALPTLHRWRNWLERHGRLVLACLFALIALLLLLQGLSVLF</sequence>
<keyword evidence="1" id="KW-0812">Transmembrane</keyword>
<dbReference type="EMBL" id="CAESAO010000100">
    <property type="protein sequence ID" value="CAB4345435.1"/>
    <property type="molecule type" value="Genomic_DNA"/>
</dbReference>
<organism evidence="2">
    <name type="scientific">freshwater metagenome</name>
    <dbReference type="NCBI Taxonomy" id="449393"/>
    <lineage>
        <taxon>unclassified sequences</taxon>
        <taxon>metagenomes</taxon>
        <taxon>ecological metagenomes</taxon>
    </lineage>
</organism>
<dbReference type="Pfam" id="PF11139">
    <property type="entry name" value="SfLAP"/>
    <property type="match status" value="1"/>
</dbReference>
<name>A0A6J5ZTP0_9ZZZZ</name>
<feature type="transmembrane region" description="Helical" evidence="1">
    <location>
        <begin position="154"/>
        <end position="178"/>
    </location>
</feature>
<gene>
    <name evidence="2" type="ORF">UFOPK3522_01103</name>
</gene>
<keyword evidence="1" id="KW-0472">Membrane</keyword>
<feature type="transmembrane region" description="Helical" evidence="1">
    <location>
        <begin position="12"/>
        <end position="30"/>
    </location>
</feature>
<keyword evidence="1" id="KW-1133">Transmembrane helix</keyword>
<dbReference type="InterPro" id="IPR021315">
    <property type="entry name" value="Gap/Sap"/>
</dbReference>
<feature type="transmembrane region" description="Helical" evidence="1">
    <location>
        <begin position="39"/>
        <end position="59"/>
    </location>
</feature>
<feature type="transmembrane region" description="Helical" evidence="1">
    <location>
        <begin position="199"/>
        <end position="220"/>
    </location>
</feature>
<evidence type="ECO:0000313" key="2">
    <source>
        <dbReference type="EMBL" id="CAB4345435.1"/>
    </source>
</evidence>
<evidence type="ECO:0000256" key="1">
    <source>
        <dbReference type="SAM" id="Phobius"/>
    </source>
</evidence>
<reference evidence="2" key="1">
    <citation type="submission" date="2020-05" db="EMBL/GenBank/DDBJ databases">
        <authorList>
            <person name="Chiriac C."/>
            <person name="Salcher M."/>
            <person name="Ghai R."/>
            <person name="Kavagutti S V."/>
        </authorList>
    </citation>
    <scope>NUCLEOTIDE SEQUENCE</scope>
</reference>
<feature type="transmembrane region" description="Helical" evidence="1">
    <location>
        <begin position="71"/>
        <end position="88"/>
    </location>
</feature>